<sequence>MRAILFDVFGTLVDWRSSLIEQFQALERELGGTLPCVELTDRWRQQYKPAMDRVRNGQAPWQHLDQLHRQSLEALAGEFGLALDEALLQRITGFWHRLRPWPDTLAGMHALKADYWLAALSNGNTALMLDVARHAGLPWDMLLCADLFGHYKPDPQVYLGACRLLDLPPQEVMLCAAHNYDLKAARALGLKTAFIARPLEYGPGQTQDLAAEQDWDLIASDLPDLHRQLAASA</sequence>
<dbReference type="GO" id="GO:0019120">
    <property type="term" value="F:hydrolase activity, acting on acid halide bonds, in C-halide compounds"/>
    <property type="evidence" value="ECO:0007669"/>
    <property type="project" value="InterPro"/>
</dbReference>
<evidence type="ECO:0000256" key="1">
    <source>
        <dbReference type="ARBA" id="ARBA00022801"/>
    </source>
</evidence>
<dbReference type="NCBIfam" id="TIGR01428">
    <property type="entry name" value="HAD_type_II"/>
    <property type="match status" value="1"/>
</dbReference>
<reference evidence="2 3" key="1">
    <citation type="journal article" date="2006" name="Genome Biol.">
        <title>Genomic analysis reveals that Pseudomonas aeruginosa virulence is combinatorial.</title>
        <authorList>
            <person name="Lee D.G."/>
            <person name="Urbach J.M."/>
            <person name="Wu G."/>
            <person name="Liberati N.T."/>
            <person name="Feinbaum R.L."/>
            <person name="Miyata S."/>
            <person name="Diggins L.T."/>
            <person name="He J."/>
            <person name="Saucier M."/>
            <person name="Deziel E."/>
            <person name="Friedman L."/>
            <person name="Li L."/>
            <person name="Grills G."/>
            <person name="Montgomery K."/>
            <person name="Kucherlapati R."/>
            <person name="Rahme L.G."/>
            <person name="Ausubel F.M."/>
        </authorList>
    </citation>
    <scope>NUCLEOTIDE SEQUENCE [LARGE SCALE GENOMIC DNA]</scope>
    <source>
        <strain evidence="2 3">UCBPP-PA14</strain>
    </source>
</reference>
<dbReference type="PRINTS" id="PR00413">
    <property type="entry name" value="HADHALOGNASE"/>
</dbReference>
<dbReference type="InterPro" id="IPR006439">
    <property type="entry name" value="HAD-SF_hydro_IA"/>
</dbReference>
<dbReference type="Gene3D" id="3.40.50.1000">
    <property type="entry name" value="HAD superfamily/HAD-like"/>
    <property type="match status" value="1"/>
</dbReference>
<evidence type="ECO:0000313" key="3">
    <source>
        <dbReference type="Proteomes" id="UP000000653"/>
    </source>
</evidence>
<evidence type="ECO:0000313" key="2">
    <source>
        <dbReference type="EMBL" id="ABJ09964.1"/>
    </source>
</evidence>
<dbReference type="Gene3D" id="1.10.150.750">
    <property type="match status" value="1"/>
</dbReference>
<name>A0A0H2Z6Q9_PSEAB</name>
<dbReference type="InterPro" id="IPR023214">
    <property type="entry name" value="HAD_sf"/>
</dbReference>
<keyword evidence="1" id="KW-0378">Hydrolase</keyword>
<dbReference type="KEGG" id="pau:PA14_53790"/>
<dbReference type="SFLD" id="SFLDS00003">
    <property type="entry name" value="Haloacid_Dehalogenase"/>
    <property type="match status" value="1"/>
</dbReference>
<dbReference type="CDD" id="cd02588">
    <property type="entry name" value="HAD_L2-DEX"/>
    <property type="match status" value="1"/>
</dbReference>
<dbReference type="NCBIfam" id="TIGR01493">
    <property type="entry name" value="HAD-SF-IA-v2"/>
    <property type="match status" value="1"/>
</dbReference>
<dbReference type="BioCyc" id="PAER208963:G1G74-4532-MONOMER"/>
<dbReference type="InterPro" id="IPR006328">
    <property type="entry name" value="2-HAD"/>
</dbReference>
<dbReference type="SUPFAM" id="SSF56784">
    <property type="entry name" value="HAD-like"/>
    <property type="match status" value="1"/>
</dbReference>
<dbReference type="PANTHER" id="PTHR43316">
    <property type="entry name" value="HYDROLASE, HALOACID DELAHOGENASE-RELATED"/>
    <property type="match status" value="1"/>
</dbReference>
<dbReference type="Proteomes" id="UP000000653">
    <property type="component" value="Chromosome"/>
</dbReference>
<dbReference type="Pfam" id="PF00702">
    <property type="entry name" value="Hydrolase"/>
    <property type="match status" value="1"/>
</dbReference>
<dbReference type="RefSeq" id="WP_003116497.1">
    <property type="nucleotide sequence ID" value="NC_008463.1"/>
</dbReference>
<organism evidence="2 3">
    <name type="scientific">Pseudomonas aeruginosa (strain UCBPP-PA14)</name>
    <dbReference type="NCBI Taxonomy" id="208963"/>
    <lineage>
        <taxon>Bacteria</taxon>
        <taxon>Pseudomonadati</taxon>
        <taxon>Pseudomonadota</taxon>
        <taxon>Gammaproteobacteria</taxon>
        <taxon>Pseudomonadales</taxon>
        <taxon>Pseudomonadaceae</taxon>
        <taxon>Pseudomonas</taxon>
    </lineage>
</organism>
<dbReference type="PANTHER" id="PTHR43316:SF3">
    <property type="entry name" value="HALOACID DEHALOGENASE, TYPE II (AFU_ORTHOLOGUE AFUA_2G07750)-RELATED"/>
    <property type="match status" value="1"/>
</dbReference>
<accession>A0A0H2Z6Q9</accession>
<dbReference type="InterPro" id="IPR051540">
    <property type="entry name" value="S-2-haloacid_dehalogenase"/>
</dbReference>
<gene>
    <name evidence="2" type="ordered locus">PA14_53790</name>
</gene>
<dbReference type="EMBL" id="CP000438">
    <property type="protein sequence ID" value="ABJ09964.1"/>
    <property type="molecule type" value="Genomic_DNA"/>
</dbReference>
<dbReference type="AlphaFoldDB" id="A0A0H2Z6Q9"/>
<protein>
    <submittedName>
        <fullName evidence="2">Probable haloacid dehalogenase</fullName>
    </submittedName>
</protein>
<dbReference type="HOGENOM" id="CLU_045011_3_0_6"/>
<dbReference type="InterPro" id="IPR036412">
    <property type="entry name" value="HAD-like_sf"/>
</dbReference>
<dbReference type="SFLD" id="SFLDG01129">
    <property type="entry name" value="C1.5:_HAD__Beta-PGM__Phosphata"/>
    <property type="match status" value="1"/>
</dbReference>
<proteinExistence type="predicted"/>